<reference evidence="2" key="2">
    <citation type="submission" date="2014-01" db="EMBL/GenBank/DDBJ databases">
        <title>Evolution of pathogenesis and genome organization in the Tremellales.</title>
        <authorList>
            <person name="Cuomo C."/>
            <person name="Litvintseva A."/>
            <person name="Heitman J."/>
            <person name="Chen Y."/>
            <person name="Sun S."/>
            <person name="Springer D."/>
            <person name="Dromer F."/>
            <person name="Young S."/>
            <person name="Zeng Q."/>
            <person name="Chapman S."/>
            <person name="Gujja S."/>
            <person name="Saif S."/>
            <person name="Birren B."/>
        </authorList>
    </citation>
    <scope>NUCLEOTIDE SEQUENCE</scope>
    <source>
        <strain evidence="2">CBS 10118</strain>
    </source>
</reference>
<feature type="region of interest" description="Disordered" evidence="1">
    <location>
        <begin position="1"/>
        <end position="20"/>
    </location>
</feature>
<proteinExistence type="predicted"/>
<gene>
    <name evidence="2" type="ORF">I302_08049</name>
</gene>
<dbReference type="VEuPathDB" id="FungiDB:I302_08049"/>
<feature type="region of interest" description="Disordered" evidence="1">
    <location>
        <begin position="192"/>
        <end position="211"/>
    </location>
</feature>
<organism evidence="2">
    <name type="scientific">Kwoniella bestiolae CBS 10118</name>
    <dbReference type="NCBI Taxonomy" id="1296100"/>
    <lineage>
        <taxon>Eukaryota</taxon>
        <taxon>Fungi</taxon>
        <taxon>Dikarya</taxon>
        <taxon>Basidiomycota</taxon>
        <taxon>Agaricomycotina</taxon>
        <taxon>Tremellomycetes</taxon>
        <taxon>Tremellales</taxon>
        <taxon>Cryptococcaceae</taxon>
        <taxon>Kwoniella</taxon>
    </lineage>
</organism>
<accession>A0A1B9FUF6</accession>
<evidence type="ECO:0000256" key="1">
    <source>
        <dbReference type="SAM" id="MobiDB-lite"/>
    </source>
</evidence>
<evidence type="ECO:0000313" key="2">
    <source>
        <dbReference type="EMBL" id="OCF22401.1"/>
    </source>
</evidence>
<sequence>MSNQHSLPNHNAGIPDQGGYEIVDSNTLPAQQAYDSARWLADTFKTINAASSAVPSYFDVAYHTGQSQEGAANVSQLIDPLVQSDLSCQVIGMYHRQSPLGTTGNHAHAGLLAHSYLPTETVNQAPVSWQGYTVQHPNQYFPEWVGPLPSQGGSTHYQPQRVNFDAAPTYGHTMPFSALYSSAVPHTHQIPSAPTGSNGQIGTPVTGTSEPAMYRGVTKRTLEKFTKDKLSQRIPKPPLICTDAGNRKFSVSLISEPDSETFSEEPNAKGNCSEYFIRSTNGGMIYKDITLGKWRLDLTLSLDDQVAHSLFGTALVQGDQLHYSDLSFADKTPSENLSGFLFDRWTMANPPKNLSNGVVEFVNQPKKNVFSSDSISCTCKLYGIADGQGGRTKTKYQTFVFAESVLMLNVTESI</sequence>
<name>A0A1B9FUF6_9TREE</name>
<protein>
    <submittedName>
        <fullName evidence="2">Uncharacterized protein</fullName>
    </submittedName>
</protein>
<feature type="compositionally biased region" description="Polar residues" evidence="1">
    <location>
        <begin position="192"/>
        <end position="209"/>
    </location>
</feature>
<reference evidence="2" key="1">
    <citation type="submission" date="2013-07" db="EMBL/GenBank/DDBJ databases">
        <title>The Genome Sequence of Cryptococcus bestiolae CBS10118.</title>
        <authorList>
            <consortium name="The Broad Institute Genome Sequencing Platform"/>
            <person name="Cuomo C."/>
            <person name="Litvintseva A."/>
            <person name="Chen Y."/>
            <person name="Heitman J."/>
            <person name="Sun S."/>
            <person name="Springer D."/>
            <person name="Dromer F."/>
            <person name="Young S.K."/>
            <person name="Zeng Q."/>
            <person name="Gargeya S."/>
            <person name="Fitzgerald M."/>
            <person name="Abouelleil A."/>
            <person name="Alvarado L."/>
            <person name="Berlin A.M."/>
            <person name="Chapman S.B."/>
            <person name="Dewar J."/>
            <person name="Goldberg J."/>
            <person name="Griggs A."/>
            <person name="Gujja S."/>
            <person name="Hansen M."/>
            <person name="Howarth C."/>
            <person name="Imamovic A."/>
            <person name="Larimer J."/>
            <person name="McCowan C."/>
            <person name="Murphy C."/>
            <person name="Pearson M."/>
            <person name="Priest M."/>
            <person name="Roberts A."/>
            <person name="Saif S."/>
            <person name="Shea T."/>
            <person name="Sykes S."/>
            <person name="Wortman J."/>
            <person name="Nusbaum C."/>
            <person name="Birren B."/>
        </authorList>
    </citation>
    <scope>NUCLEOTIDE SEQUENCE [LARGE SCALE GENOMIC DNA]</scope>
    <source>
        <strain evidence="2">CBS 10118</strain>
    </source>
</reference>
<dbReference type="AlphaFoldDB" id="A0A1B9FUF6"/>
<dbReference type="EMBL" id="KI894025">
    <property type="protein sequence ID" value="OCF22401.1"/>
    <property type="molecule type" value="Genomic_DNA"/>
</dbReference>